<dbReference type="Proteomes" id="UP000823936">
    <property type="component" value="Unassembled WGS sequence"/>
</dbReference>
<reference evidence="1" key="1">
    <citation type="journal article" date="2021" name="PeerJ">
        <title>Extensive microbial diversity within the chicken gut microbiome revealed by metagenomics and culture.</title>
        <authorList>
            <person name="Gilroy R."/>
            <person name="Ravi A."/>
            <person name="Getino M."/>
            <person name="Pursley I."/>
            <person name="Horton D.L."/>
            <person name="Alikhan N.F."/>
            <person name="Baker D."/>
            <person name="Gharbi K."/>
            <person name="Hall N."/>
            <person name="Watson M."/>
            <person name="Adriaenssens E.M."/>
            <person name="Foster-Nyarko E."/>
            <person name="Jarju S."/>
            <person name="Secka A."/>
            <person name="Antonio M."/>
            <person name="Oren A."/>
            <person name="Chaudhuri R.R."/>
            <person name="La Ragione R."/>
            <person name="Hildebrand F."/>
            <person name="Pallen M.J."/>
        </authorList>
    </citation>
    <scope>NUCLEOTIDE SEQUENCE</scope>
    <source>
        <strain evidence="1">Gambia11-129</strain>
    </source>
</reference>
<accession>A0A9D1PUX8</accession>
<name>A0A9D1PUX8_9SPIO</name>
<dbReference type="InterPro" id="IPR027417">
    <property type="entry name" value="P-loop_NTPase"/>
</dbReference>
<dbReference type="Gene3D" id="3.40.50.300">
    <property type="entry name" value="P-loop containing nucleotide triphosphate hydrolases"/>
    <property type="match status" value="1"/>
</dbReference>
<evidence type="ECO:0008006" key="3">
    <source>
        <dbReference type="Google" id="ProtNLM"/>
    </source>
</evidence>
<proteinExistence type="predicted"/>
<reference evidence="1" key="2">
    <citation type="submission" date="2021-04" db="EMBL/GenBank/DDBJ databases">
        <authorList>
            <person name="Gilroy R."/>
        </authorList>
    </citation>
    <scope>NUCLEOTIDE SEQUENCE</scope>
    <source>
        <strain evidence="1">Gambia11-129</strain>
    </source>
</reference>
<dbReference type="AlphaFoldDB" id="A0A9D1PUX8"/>
<dbReference type="SUPFAM" id="SSF52540">
    <property type="entry name" value="P-loop containing nucleoside triphosphate hydrolases"/>
    <property type="match status" value="1"/>
</dbReference>
<gene>
    <name evidence="1" type="ORF">IAB12_06230</name>
</gene>
<dbReference type="EMBL" id="DXHU01000023">
    <property type="protein sequence ID" value="HIV99354.1"/>
    <property type="molecule type" value="Genomic_DNA"/>
</dbReference>
<evidence type="ECO:0000313" key="2">
    <source>
        <dbReference type="Proteomes" id="UP000823936"/>
    </source>
</evidence>
<sequence length="182" mass="20964">MIEEIINAVSSLLERKGMAVAAIDGKSGCGKTTLAKKLEDILSADIIHMDDFFIPIKERKAENFTVAGNFLDKKRFLSEVVSQINLPSFEYSVFDCRSQCIKEKKLIKSRIRIVEGVYALNPEFRHAYNLKYILKSDVGKRLERIEKRTSPQIFEQYISLYIPLEDMYFSAFDFSDCLVIEN</sequence>
<evidence type="ECO:0000313" key="1">
    <source>
        <dbReference type="EMBL" id="HIV99354.1"/>
    </source>
</evidence>
<dbReference type="PANTHER" id="PTHR10285">
    <property type="entry name" value="URIDINE KINASE"/>
    <property type="match status" value="1"/>
</dbReference>
<comment type="caution">
    <text evidence="1">The sequence shown here is derived from an EMBL/GenBank/DDBJ whole genome shotgun (WGS) entry which is preliminary data.</text>
</comment>
<organism evidence="1 2">
    <name type="scientific">Candidatus Ornithospirochaeta avicola</name>
    <dbReference type="NCBI Taxonomy" id="2840896"/>
    <lineage>
        <taxon>Bacteria</taxon>
        <taxon>Pseudomonadati</taxon>
        <taxon>Spirochaetota</taxon>
        <taxon>Spirochaetia</taxon>
        <taxon>Spirochaetales</taxon>
        <taxon>Spirochaetaceae</taxon>
        <taxon>Spirochaetaceae incertae sedis</taxon>
        <taxon>Candidatus Ornithospirochaeta</taxon>
    </lineage>
</organism>
<protein>
    <recommendedName>
        <fullName evidence="3">Uridine kinase</fullName>
    </recommendedName>
</protein>